<evidence type="ECO:0000313" key="3">
    <source>
        <dbReference type="Proteomes" id="UP001458880"/>
    </source>
</evidence>
<accession>A0AAW1I6J2</accession>
<keyword evidence="3" id="KW-1185">Reference proteome</keyword>
<dbReference type="EMBL" id="JASPKY010000804">
    <property type="protein sequence ID" value="KAK9685135.1"/>
    <property type="molecule type" value="Genomic_DNA"/>
</dbReference>
<sequence>MLRTPDASRNTNKKLHRKAINYQAQKVIACLFENDGEAKAENKLTKYKEATRKTQNRNIKSKVIVLGNDKNKRKRTEELLPSRRKTQNRNIKSKVIVLGNDKNKRKRTEELLPSSSDINLKNKKNNESWYGQECEGVTKQDKIPYFQCTSCLDL</sequence>
<evidence type="ECO:0000313" key="2">
    <source>
        <dbReference type="EMBL" id="KAK9685135.1"/>
    </source>
</evidence>
<comment type="caution">
    <text evidence="2">The sequence shown here is derived from an EMBL/GenBank/DDBJ whole genome shotgun (WGS) entry which is preliminary data.</text>
</comment>
<feature type="region of interest" description="Disordered" evidence="1">
    <location>
        <begin position="59"/>
        <end position="90"/>
    </location>
</feature>
<proteinExistence type="predicted"/>
<protein>
    <submittedName>
        <fullName evidence="2">Uncharacterized protein</fullName>
    </submittedName>
</protein>
<reference evidence="2 3" key="1">
    <citation type="journal article" date="2024" name="BMC Genomics">
        <title>De novo assembly and annotation of Popillia japonica's genome with initial clues to its potential as an invasive pest.</title>
        <authorList>
            <person name="Cucini C."/>
            <person name="Boschi S."/>
            <person name="Funari R."/>
            <person name="Cardaioli E."/>
            <person name="Iannotti N."/>
            <person name="Marturano G."/>
            <person name="Paoli F."/>
            <person name="Bruttini M."/>
            <person name="Carapelli A."/>
            <person name="Frati F."/>
            <person name="Nardi F."/>
        </authorList>
    </citation>
    <scope>NUCLEOTIDE SEQUENCE [LARGE SCALE GENOMIC DNA]</scope>
    <source>
        <strain evidence="2">DMR45628</strain>
    </source>
</reference>
<evidence type="ECO:0000256" key="1">
    <source>
        <dbReference type="SAM" id="MobiDB-lite"/>
    </source>
</evidence>
<gene>
    <name evidence="2" type="ORF">QE152_g38275</name>
</gene>
<dbReference type="AlphaFoldDB" id="A0AAW1I6J2"/>
<organism evidence="2 3">
    <name type="scientific">Popillia japonica</name>
    <name type="common">Japanese beetle</name>
    <dbReference type="NCBI Taxonomy" id="7064"/>
    <lineage>
        <taxon>Eukaryota</taxon>
        <taxon>Metazoa</taxon>
        <taxon>Ecdysozoa</taxon>
        <taxon>Arthropoda</taxon>
        <taxon>Hexapoda</taxon>
        <taxon>Insecta</taxon>
        <taxon>Pterygota</taxon>
        <taxon>Neoptera</taxon>
        <taxon>Endopterygota</taxon>
        <taxon>Coleoptera</taxon>
        <taxon>Polyphaga</taxon>
        <taxon>Scarabaeiformia</taxon>
        <taxon>Scarabaeidae</taxon>
        <taxon>Rutelinae</taxon>
        <taxon>Popillia</taxon>
    </lineage>
</organism>
<name>A0AAW1I6J2_POPJA</name>
<dbReference type="Proteomes" id="UP001458880">
    <property type="component" value="Unassembled WGS sequence"/>
</dbReference>